<gene>
    <name evidence="2" type="ORF">UV89_C0008G0001</name>
</gene>
<evidence type="ECO:0008006" key="4">
    <source>
        <dbReference type="Google" id="ProtNLM"/>
    </source>
</evidence>
<dbReference type="Proteomes" id="UP000033910">
    <property type="component" value="Unassembled WGS sequence"/>
</dbReference>
<dbReference type="AlphaFoldDB" id="A0A0G1EPP4"/>
<protein>
    <recommendedName>
        <fullName evidence="4">DUF4430 domain-containing protein</fullName>
    </recommendedName>
</protein>
<evidence type="ECO:0000313" key="2">
    <source>
        <dbReference type="EMBL" id="KKT11965.1"/>
    </source>
</evidence>
<evidence type="ECO:0000313" key="3">
    <source>
        <dbReference type="Proteomes" id="UP000033910"/>
    </source>
</evidence>
<dbReference type="EMBL" id="LCGF01000008">
    <property type="protein sequence ID" value="KKT11965.1"/>
    <property type="molecule type" value="Genomic_DNA"/>
</dbReference>
<keyword evidence="1" id="KW-0472">Membrane</keyword>
<comment type="caution">
    <text evidence="2">The sequence shown here is derived from an EMBL/GenBank/DDBJ whole genome shotgun (WGS) entry which is preliminary data.</text>
</comment>
<evidence type="ECO:0000256" key="1">
    <source>
        <dbReference type="SAM" id="Phobius"/>
    </source>
</evidence>
<keyword evidence="1" id="KW-0812">Transmembrane</keyword>
<sequence>MQKLNKLLVPLYILFLIFSFFYVKSVLKGVPVSTADKKEEENVGIKNITVTLTVMSPSYTKTYTQQSKNVDSASDLLLKIKENNQDFTFDRTAYSYGSEFDHVNNLEATETMKWKMLDGETDITLKMDSMYLVDGKNYILVYEKVTE</sequence>
<reference evidence="2 3" key="1">
    <citation type="journal article" date="2015" name="Nature">
        <title>rRNA introns, odd ribosomes, and small enigmatic genomes across a large radiation of phyla.</title>
        <authorList>
            <person name="Brown C.T."/>
            <person name="Hug L.A."/>
            <person name="Thomas B.C."/>
            <person name="Sharon I."/>
            <person name="Castelle C.J."/>
            <person name="Singh A."/>
            <person name="Wilkins M.J."/>
            <person name="Williams K.H."/>
            <person name="Banfield J.F."/>
        </authorList>
    </citation>
    <scope>NUCLEOTIDE SEQUENCE [LARGE SCALE GENOMIC DNA]</scope>
</reference>
<accession>A0A0G1EPP4</accession>
<feature type="transmembrane region" description="Helical" evidence="1">
    <location>
        <begin position="7"/>
        <end position="23"/>
    </location>
</feature>
<keyword evidence="1" id="KW-1133">Transmembrane helix</keyword>
<proteinExistence type="predicted"/>
<name>A0A0G1EPP4_UNCKA</name>
<dbReference type="Gene3D" id="2.170.130.30">
    <property type="match status" value="1"/>
</dbReference>
<organism evidence="2 3">
    <name type="scientific">candidate division WWE3 bacterium GW2011_GWB2_43_22</name>
    <dbReference type="NCBI Taxonomy" id="1619118"/>
    <lineage>
        <taxon>Bacteria</taxon>
        <taxon>Katanobacteria</taxon>
    </lineage>
</organism>